<feature type="region of interest" description="Disordered" evidence="1">
    <location>
        <begin position="208"/>
        <end position="254"/>
    </location>
</feature>
<feature type="compositionally biased region" description="Low complexity" evidence="1">
    <location>
        <begin position="1"/>
        <end position="16"/>
    </location>
</feature>
<dbReference type="PANTHER" id="PTHR45125:SF28">
    <property type="entry name" value="OS02G0603500 PROTEIN"/>
    <property type="match status" value="1"/>
</dbReference>
<evidence type="ECO:0000313" key="4">
    <source>
        <dbReference type="Proteomes" id="UP000823388"/>
    </source>
</evidence>
<name>A0A8T0UTU0_PANVG</name>
<evidence type="ECO:0000256" key="1">
    <source>
        <dbReference type="SAM" id="MobiDB-lite"/>
    </source>
</evidence>
<comment type="caution">
    <text evidence="3">The sequence shown here is derived from an EMBL/GenBank/DDBJ whole genome shotgun (WGS) entry which is preliminary data.</text>
</comment>
<reference evidence="3" key="1">
    <citation type="submission" date="2020-05" db="EMBL/GenBank/DDBJ databases">
        <title>WGS assembly of Panicum virgatum.</title>
        <authorList>
            <person name="Lovell J.T."/>
            <person name="Jenkins J."/>
            <person name="Shu S."/>
            <person name="Juenger T.E."/>
            <person name="Schmutz J."/>
        </authorList>
    </citation>
    <scope>NUCLEOTIDE SEQUENCE</scope>
    <source>
        <strain evidence="3">AP13</strain>
    </source>
</reference>
<dbReference type="PANTHER" id="PTHR45125">
    <property type="entry name" value="F21J9.4-RELATED"/>
    <property type="match status" value="1"/>
</dbReference>
<protein>
    <recommendedName>
        <fullName evidence="2">No apical meristem-associated C-terminal domain-containing protein</fullName>
    </recommendedName>
</protein>
<sequence>MVAATTASDTRRAASTTDDDDYFSSSMPLYDWSPTLTADNTMQDPMDSSQPLVDMLTQDSEADLEVLTQAPIPDSGSSRGRGGNYNHNEDIQLCWSWMAITFDPRIGSDQPKGTYWNRIAQHYHENKTFVSDRNATSLEKRWNGIQRECVRFQECIEKIERLRPSGVPNTEYINLAQKSYDATKGFPYIHCWMEVRHTEKFQTVYEAMKQAQGKRQSKSTTPSQEAQEDDRTPSKRPPGRKQSKQKQKKNDGDDEYAVQLATFIQMKTEEHQKREERWKAEKDLEERKLLWDQEQKIMFCNTSNMDESQIAYVKAMRQQIATAKEALVKASGGGSTSEQGSGGDADEAESLM</sequence>
<feature type="region of interest" description="Disordered" evidence="1">
    <location>
        <begin position="1"/>
        <end position="20"/>
    </location>
</feature>
<feature type="compositionally biased region" description="Gly residues" evidence="1">
    <location>
        <begin position="331"/>
        <end position="343"/>
    </location>
</feature>
<dbReference type="Pfam" id="PF14303">
    <property type="entry name" value="NAM-associated"/>
    <property type="match status" value="1"/>
</dbReference>
<dbReference type="InterPro" id="IPR029466">
    <property type="entry name" value="NAM-associated_C"/>
</dbReference>
<feature type="compositionally biased region" description="Basic residues" evidence="1">
    <location>
        <begin position="237"/>
        <end position="247"/>
    </location>
</feature>
<dbReference type="AlphaFoldDB" id="A0A8T0UTU0"/>
<feature type="region of interest" description="Disordered" evidence="1">
    <location>
        <begin position="328"/>
        <end position="352"/>
    </location>
</feature>
<organism evidence="3 4">
    <name type="scientific">Panicum virgatum</name>
    <name type="common">Blackwell switchgrass</name>
    <dbReference type="NCBI Taxonomy" id="38727"/>
    <lineage>
        <taxon>Eukaryota</taxon>
        <taxon>Viridiplantae</taxon>
        <taxon>Streptophyta</taxon>
        <taxon>Embryophyta</taxon>
        <taxon>Tracheophyta</taxon>
        <taxon>Spermatophyta</taxon>
        <taxon>Magnoliopsida</taxon>
        <taxon>Liliopsida</taxon>
        <taxon>Poales</taxon>
        <taxon>Poaceae</taxon>
        <taxon>PACMAD clade</taxon>
        <taxon>Panicoideae</taxon>
        <taxon>Panicodae</taxon>
        <taxon>Paniceae</taxon>
        <taxon>Panicinae</taxon>
        <taxon>Panicum</taxon>
        <taxon>Panicum sect. Hiantes</taxon>
    </lineage>
</organism>
<proteinExistence type="predicted"/>
<keyword evidence="4" id="KW-1185">Reference proteome</keyword>
<evidence type="ECO:0000313" key="3">
    <source>
        <dbReference type="EMBL" id="KAG2623619.1"/>
    </source>
</evidence>
<accession>A0A8T0UTU0</accession>
<gene>
    <name evidence="3" type="ORF">PVAP13_3KG071400</name>
</gene>
<evidence type="ECO:0000259" key="2">
    <source>
        <dbReference type="Pfam" id="PF14303"/>
    </source>
</evidence>
<dbReference type="EMBL" id="CM029041">
    <property type="protein sequence ID" value="KAG2623619.1"/>
    <property type="molecule type" value="Genomic_DNA"/>
</dbReference>
<dbReference type="Proteomes" id="UP000823388">
    <property type="component" value="Chromosome 3K"/>
</dbReference>
<feature type="domain" description="No apical meristem-associated C-terminal" evidence="2">
    <location>
        <begin position="184"/>
        <end position="320"/>
    </location>
</feature>